<dbReference type="EMBL" id="HBUF01063430">
    <property type="protein sequence ID" value="CAG6626758.1"/>
    <property type="molecule type" value="Transcribed_RNA"/>
</dbReference>
<dbReference type="AlphaFoldDB" id="A0A8D8VJI2"/>
<accession>A0A8D8VJI2</accession>
<sequence length="100" mass="11697">MCLRSPSLCKRYLPSARTKREYKKEGVYVYSLLWNGGKKNKETKMGNVKQHSRAKVKVYTAHIVREIFPIVPWRSGHCTRLVCGGPGFNSRRWHTIYHCD</sequence>
<proteinExistence type="predicted"/>
<evidence type="ECO:0000313" key="1">
    <source>
        <dbReference type="EMBL" id="CAG6626758.1"/>
    </source>
</evidence>
<name>A0A8D8VJI2_9HEMI</name>
<reference evidence="1" key="1">
    <citation type="submission" date="2021-05" db="EMBL/GenBank/DDBJ databases">
        <authorList>
            <person name="Alioto T."/>
            <person name="Alioto T."/>
            <person name="Gomez Garrido J."/>
        </authorList>
    </citation>
    <scope>NUCLEOTIDE SEQUENCE</scope>
</reference>
<organism evidence="1">
    <name type="scientific">Cacopsylla melanoneura</name>
    <dbReference type="NCBI Taxonomy" id="428564"/>
    <lineage>
        <taxon>Eukaryota</taxon>
        <taxon>Metazoa</taxon>
        <taxon>Ecdysozoa</taxon>
        <taxon>Arthropoda</taxon>
        <taxon>Hexapoda</taxon>
        <taxon>Insecta</taxon>
        <taxon>Pterygota</taxon>
        <taxon>Neoptera</taxon>
        <taxon>Paraneoptera</taxon>
        <taxon>Hemiptera</taxon>
        <taxon>Sternorrhyncha</taxon>
        <taxon>Psylloidea</taxon>
        <taxon>Psyllidae</taxon>
        <taxon>Psyllinae</taxon>
        <taxon>Cacopsylla</taxon>
    </lineage>
</organism>
<protein>
    <submittedName>
        <fullName evidence="1">Uncharacterized protein</fullName>
    </submittedName>
</protein>